<protein>
    <submittedName>
        <fullName evidence="1">Uncharacterized protein</fullName>
    </submittedName>
</protein>
<name>A0A443N4M3_9MAGN</name>
<comment type="caution">
    <text evidence="1">The sequence shown here is derived from an EMBL/GenBank/DDBJ whole genome shotgun (WGS) entry which is preliminary data.</text>
</comment>
<accession>A0A443N4M3</accession>
<dbReference type="OrthoDB" id="1939162at2759"/>
<proteinExistence type="predicted"/>
<dbReference type="Proteomes" id="UP000283530">
    <property type="component" value="Unassembled WGS sequence"/>
</dbReference>
<evidence type="ECO:0000313" key="1">
    <source>
        <dbReference type="EMBL" id="RWR73469.1"/>
    </source>
</evidence>
<gene>
    <name evidence="1" type="ORF">CKAN_00174900</name>
</gene>
<keyword evidence="2" id="KW-1185">Reference proteome</keyword>
<reference evidence="1 2" key="1">
    <citation type="journal article" date="2019" name="Nat. Plants">
        <title>Stout camphor tree genome fills gaps in understanding of flowering plant genome evolution.</title>
        <authorList>
            <person name="Chaw S.M."/>
            <person name="Liu Y.C."/>
            <person name="Wu Y.W."/>
            <person name="Wang H.Y."/>
            <person name="Lin C.I."/>
            <person name="Wu C.S."/>
            <person name="Ke H.M."/>
            <person name="Chang L.Y."/>
            <person name="Hsu C.Y."/>
            <person name="Yang H.T."/>
            <person name="Sudianto E."/>
            <person name="Hsu M.H."/>
            <person name="Wu K.P."/>
            <person name="Wang L.N."/>
            <person name="Leebens-Mack J.H."/>
            <person name="Tsai I.J."/>
        </authorList>
    </citation>
    <scope>NUCLEOTIDE SEQUENCE [LARGE SCALE GENOMIC DNA]</scope>
    <source>
        <strain evidence="2">cv. Chaw 1501</strain>
        <tissue evidence="1">Young leaves</tissue>
    </source>
</reference>
<dbReference type="EMBL" id="QPKB01000001">
    <property type="protein sequence ID" value="RWR73469.1"/>
    <property type="molecule type" value="Genomic_DNA"/>
</dbReference>
<dbReference type="AlphaFoldDB" id="A0A443N4M3"/>
<organism evidence="1 2">
    <name type="scientific">Cinnamomum micranthum f. kanehirae</name>
    <dbReference type="NCBI Taxonomy" id="337451"/>
    <lineage>
        <taxon>Eukaryota</taxon>
        <taxon>Viridiplantae</taxon>
        <taxon>Streptophyta</taxon>
        <taxon>Embryophyta</taxon>
        <taxon>Tracheophyta</taxon>
        <taxon>Spermatophyta</taxon>
        <taxon>Magnoliopsida</taxon>
        <taxon>Magnoliidae</taxon>
        <taxon>Laurales</taxon>
        <taxon>Lauraceae</taxon>
        <taxon>Cinnamomum</taxon>
    </lineage>
</organism>
<sequence>MFRPLPNLQYAEELRRVHRWVPQRESGDQMATMQMLREAIDRLGSHESPDHSSRSTSFDTRHKWCHYSTVSDCILLI</sequence>
<evidence type="ECO:0000313" key="2">
    <source>
        <dbReference type="Proteomes" id="UP000283530"/>
    </source>
</evidence>